<evidence type="ECO:0000256" key="1">
    <source>
        <dbReference type="SAM" id="MobiDB-lite"/>
    </source>
</evidence>
<proteinExistence type="predicted"/>
<organism evidence="3 4">
    <name type="scientific">Lithospermum erythrorhizon</name>
    <name type="common">Purple gromwell</name>
    <name type="synonym">Lithospermum officinale var. erythrorhizon</name>
    <dbReference type="NCBI Taxonomy" id="34254"/>
    <lineage>
        <taxon>Eukaryota</taxon>
        <taxon>Viridiplantae</taxon>
        <taxon>Streptophyta</taxon>
        <taxon>Embryophyta</taxon>
        <taxon>Tracheophyta</taxon>
        <taxon>Spermatophyta</taxon>
        <taxon>Magnoliopsida</taxon>
        <taxon>eudicotyledons</taxon>
        <taxon>Gunneridae</taxon>
        <taxon>Pentapetalae</taxon>
        <taxon>asterids</taxon>
        <taxon>lamiids</taxon>
        <taxon>Boraginales</taxon>
        <taxon>Boraginaceae</taxon>
        <taxon>Boraginoideae</taxon>
        <taxon>Lithospermeae</taxon>
        <taxon>Lithospermum</taxon>
    </lineage>
</organism>
<evidence type="ECO:0000256" key="2">
    <source>
        <dbReference type="SAM" id="Phobius"/>
    </source>
</evidence>
<name>A0AAV3NXC9_LITER</name>
<dbReference type="PANTHER" id="PTHR36374:SF1">
    <property type="entry name" value="OS01G0969000 PROTEIN"/>
    <property type="match status" value="1"/>
</dbReference>
<keyword evidence="2" id="KW-0812">Transmembrane</keyword>
<dbReference type="GO" id="GO:0009507">
    <property type="term" value="C:chloroplast"/>
    <property type="evidence" value="ECO:0007669"/>
    <property type="project" value="TreeGrafter"/>
</dbReference>
<accession>A0AAV3NXC9</accession>
<gene>
    <name evidence="3" type="ORF">LIER_04163</name>
</gene>
<dbReference type="PANTHER" id="PTHR36374">
    <property type="entry name" value="OS01G0969000 PROTEIN"/>
    <property type="match status" value="1"/>
</dbReference>
<evidence type="ECO:0000313" key="4">
    <source>
        <dbReference type="Proteomes" id="UP001454036"/>
    </source>
</evidence>
<evidence type="ECO:0000313" key="3">
    <source>
        <dbReference type="EMBL" id="GAA0143492.1"/>
    </source>
</evidence>
<keyword evidence="2" id="KW-0472">Membrane</keyword>
<comment type="caution">
    <text evidence="3">The sequence shown here is derived from an EMBL/GenBank/DDBJ whole genome shotgun (WGS) entry which is preliminary data.</text>
</comment>
<reference evidence="3 4" key="1">
    <citation type="submission" date="2024-01" db="EMBL/GenBank/DDBJ databases">
        <title>The complete chloroplast genome sequence of Lithospermum erythrorhizon: insights into the phylogenetic relationship among Boraginaceae species and the maternal lineages of purple gromwells.</title>
        <authorList>
            <person name="Okada T."/>
            <person name="Watanabe K."/>
        </authorList>
    </citation>
    <scope>NUCLEOTIDE SEQUENCE [LARGE SCALE GENOMIC DNA]</scope>
</reference>
<dbReference type="AlphaFoldDB" id="A0AAV3NXC9"/>
<feature type="transmembrane region" description="Helical" evidence="2">
    <location>
        <begin position="99"/>
        <end position="117"/>
    </location>
</feature>
<sequence>MTSEDTTAIAAALTASKRAHSENEDKANPIVSFFVNIMQMFPLPKNENKPKVAELDKHVIKEVVEERKSNNSVVTFPKKEELPSFKLQAEDAHKSTNPVLLWQVYAIGGFFVLRWAWSRWNERKGKKKPSNEERSTEEPPNEDPPPPHS</sequence>
<dbReference type="EMBL" id="BAABME010000523">
    <property type="protein sequence ID" value="GAA0143492.1"/>
    <property type="molecule type" value="Genomic_DNA"/>
</dbReference>
<protein>
    <submittedName>
        <fullName evidence="3">Uncharacterized protein</fullName>
    </submittedName>
</protein>
<keyword evidence="2" id="KW-1133">Transmembrane helix</keyword>
<dbReference type="Proteomes" id="UP001454036">
    <property type="component" value="Unassembled WGS sequence"/>
</dbReference>
<feature type="region of interest" description="Disordered" evidence="1">
    <location>
        <begin position="122"/>
        <end position="149"/>
    </location>
</feature>
<keyword evidence="4" id="KW-1185">Reference proteome</keyword>